<evidence type="ECO:0000259" key="2">
    <source>
        <dbReference type="PROSITE" id="PS50937"/>
    </source>
</evidence>
<evidence type="ECO:0000313" key="4">
    <source>
        <dbReference type="Proteomes" id="UP000886865"/>
    </source>
</evidence>
<gene>
    <name evidence="3" type="ORF">IAA86_00420</name>
</gene>
<dbReference type="AlphaFoldDB" id="A0A9D1FH81"/>
<reference evidence="3" key="2">
    <citation type="journal article" date="2021" name="PeerJ">
        <title>Extensive microbial diversity within the chicken gut microbiome revealed by metagenomics and culture.</title>
        <authorList>
            <person name="Gilroy R."/>
            <person name="Ravi A."/>
            <person name="Getino M."/>
            <person name="Pursley I."/>
            <person name="Horton D.L."/>
            <person name="Alikhan N.F."/>
            <person name="Baker D."/>
            <person name="Gharbi K."/>
            <person name="Hall N."/>
            <person name="Watson M."/>
            <person name="Adriaenssens E.M."/>
            <person name="Foster-Nyarko E."/>
            <person name="Jarju S."/>
            <person name="Secka A."/>
            <person name="Antonio M."/>
            <person name="Oren A."/>
            <person name="Chaudhuri R.R."/>
            <person name="La Ragione R."/>
            <person name="Hildebrand F."/>
            <person name="Pallen M.J."/>
        </authorList>
    </citation>
    <scope>NUCLEOTIDE SEQUENCE</scope>
    <source>
        <strain evidence="3">CHK152-2871</strain>
    </source>
</reference>
<dbReference type="InterPro" id="IPR000551">
    <property type="entry name" value="MerR-type_HTH_dom"/>
</dbReference>
<dbReference type="PANTHER" id="PTHR30204">
    <property type="entry name" value="REDOX-CYCLING DRUG-SENSING TRANSCRIPTIONAL ACTIVATOR SOXR"/>
    <property type="match status" value="1"/>
</dbReference>
<dbReference type="EMBL" id="DVJQ01000002">
    <property type="protein sequence ID" value="HIS73467.1"/>
    <property type="molecule type" value="Genomic_DNA"/>
</dbReference>
<evidence type="ECO:0000313" key="3">
    <source>
        <dbReference type="EMBL" id="HIS73467.1"/>
    </source>
</evidence>
<dbReference type="GO" id="GO:0003700">
    <property type="term" value="F:DNA-binding transcription factor activity"/>
    <property type="evidence" value="ECO:0007669"/>
    <property type="project" value="InterPro"/>
</dbReference>
<reference evidence="3" key="1">
    <citation type="submission" date="2020-10" db="EMBL/GenBank/DDBJ databases">
        <authorList>
            <person name="Gilroy R."/>
        </authorList>
    </citation>
    <scope>NUCLEOTIDE SEQUENCE</scope>
    <source>
        <strain evidence="3">CHK152-2871</strain>
    </source>
</reference>
<protein>
    <submittedName>
        <fullName evidence="3">MerR family transcriptional regulator</fullName>
    </submittedName>
</protein>
<accession>A0A9D1FH81</accession>
<dbReference type="Pfam" id="PF13411">
    <property type="entry name" value="MerR_1"/>
    <property type="match status" value="1"/>
</dbReference>
<dbReference type="PANTHER" id="PTHR30204:SF58">
    <property type="entry name" value="HTH-TYPE TRANSCRIPTIONAL REGULATOR YFMP"/>
    <property type="match status" value="1"/>
</dbReference>
<organism evidence="3 4">
    <name type="scientific">Candidatus Galligastranaerophilus intestinavium</name>
    <dbReference type="NCBI Taxonomy" id="2840836"/>
    <lineage>
        <taxon>Bacteria</taxon>
        <taxon>Candidatus Galligastranaerophilus</taxon>
    </lineage>
</organism>
<feature type="domain" description="HTH merR-type" evidence="2">
    <location>
        <begin position="10"/>
        <end position="81"/>
    </location>
</feature>
<dbReference type="InterPro" id="IPR009061">
    <property type="entry name" value="DNA-bd_dom_put_sf"/>
</dbReference>
<dbReference type="SUPFAM" id="SSF46955">
    <property type="entry name" value="Putative DNA-binding domain"/>
    <property type="match status" value="1"/>
</dbReference>
<proteinExistence type="predicted"/>
<dbReference type="CDD" id="cd00592">
    <property type="entry name" value="HTH_MerR-like"/>
    <property type="match status" value="1"/>
</dbReference>
<dbReference type="Gene3D" id="1.10.1660.10">
    <property type="match status" value="1"/>
</dbReference>
<evidence type="ECO:0000256" key="1">
    <source>
        <dbReference type="ARBA" id="ARBA00023125"/>
    </source>
</evidence>
<dbReference type="Proteomes" id="UP000886865">
    <property type="component" value="Unassembled WGS sequence"/>
</dbReference>
<dbReference type="GO" id="GO:0003677">
    <property type="term" value="F:DNA binding"/>
    <property type="evidence" value="ECO:0007669"/>
    <property type="project" value="UniProtKB-KW"/>
</dbReference>
<dbReference type="PROSITE" id="PS00552">
    <property type="entry name" value="HTH_MERR_1"/>
    <property type="match status" value="1"/>
</dbReference>
<name>A0A9D1FH81_9BACT</name>
<dbReference type="SMART" id="SM00422">
    <property type="entry name" value="HTH_MERR"/>
    <property type="match status" value="1"/>
</dbReference>
<comment type="caution">
    <text evidence="3">The sequence shown here is derived from an EMBL/GenBank/DDBJ whole genome shotgun (WGS) entry which is preliminary data.</text>
</comment>
<dbReference type="PROSITE" id="PS50937">
    <property type="entry name" value="HTH_MERR_2"/>
    <property type="match status" value="1"/>
</dbReference>
<sequence>MTMPAKDEPFYQISQVSKLLGITSDRLRTYEEEGLIKPYRARHSKDGKRLFSQEEIEWLEIIRELIKLGVTIPVIRVFLSCKLKSGKAFLRAKDGDILKLIEKLYLHPVYRKLIS</sequence>
<dbReference type="InterPro" id="IPR047057">
    <property type="entry name" value="MerR_fam"/>
</dbReference>
<keyword evidence="1" id="KW-0238">DNA-binding</keyword>